<dbReference type="PROSITE" id="PS51257">
    <property type="entry name" value="PROKAR_LIPOPROTEIN"/>
    <property type="match status" value="1"/>
</dbReference>
<gene>
    <name evidence="1" type="ORF">G4D63_18085</name>
</gene>
<dbReference type="AlphaFoldDB" id="A0A6M0QEC5"/>
<comment type="caution">
    <text evidence="1">The sequence shown here is derived from an EMBL/GenBank/DDBJ whole genome shotgun (WGS) entry which is preliminary data.</text>
</comment>
<protein>
    <submittedName>
        <fullName evidence="1">Uncharacterized protein</fullName>
    </submittedName>
</protein>
<name>A0A6M0QEC5_9BACI</name>
<evidence type="ECO:0000313" key="2">
    <source>
        <dbReference type="Proteomes" id="UP000481043"/>
    </source>
</evidence>
<dbReference type="RefSeq" id="WP_163181355.1">
    <property type="nucleotide sequence ID" value="NZ_JAAIWM010000008.1"/>
</dbReference>
<dbReference type="EMBL" id="JAAIWM010000008">
    <property type="protein sequence ID" value="NEY73628.1"/>
    <property type="molecule type" value="Genomic_DNA"/>
</dbReference>
<reference evidence="1 2" key="1">
    <citation type="submission" date="2020-02" db="EMBL/GenBank/DDBJ databases">
        <title>Bacillus aquiflavi sp. nov., isolated from yellow water of strong flavor Chinese baijiu in Yibin region of China.</title>
        <authorList>
            <person name="Xie J."/>
        </authorList>
    </citation>
    <scope>NUCLEOTIDE SEQUENCE [LARGE SCALE GENOMIC DNA]</scope>
    <source>
        <strain evidence="1 2">SA4</strain>
    </source>
</reference>
<proteinExistence type="predicted"/>
<organism evidence="1 2">
    <name type="scientific">Bacillus mesophilus</name>
    <dbReference type="NCBI Taxonomy" id="1808955"/>
    <lineage>
        <taxon>Bacteria</taxon>
        <taxon>Bacillati</taxon>
        <taxon>Bacillota</taxon>
        <taxon>Bacilli</taxon>
        <taxon>Bacillales</taxon>
        <taxon>Bacillaceae</taxon>
        <taxon>Bacillus</taxon>
    </lineage>
</organism>
<accession>A0A6M0QEC5</accession>
<dbReference type="Proteomes" id="UP000481043">
    <property type="component" value="Unassembled WGS sequence"/>
</dbReference>
<keyword evidence="2" id="KW-1185">Reference proteome</keyword>
<evidence type="ECO:0000313" key="1">
    <source>
        <dbReference type="EMBL" id="NEY73628.1"/>
    </source>
</evidence>
<sequence length="129" mass="14598">MKKILFILIIIIISLLSGCQLLMMGPSNTQSQHTSPLSPGVTPTRFEPNEVISTDELLQERISGKINQAFPEQEVQVLVDRDRIIVSGVKTEDEPTAKIIREAVGNMSHRRKLVIVTEDVFDMYRRAHE</sequence>